<name>A0AA39ARC2_VITRO</name>
<keyword evidence="9" id="KW-1185">Reference proteome</keyword>
<reference evidence="8 9" key="1">
    <citation type="journal article" date="2023" name="BMC Biotechnol.">
        <title>Vitis rotundifolia cv Carlos genome sequencing.</title>
        <authorList>
            <person name="Huff M."/>
            <person name="Hulse-Kemp A."/>
            <person name="Scheffler B."/>
            <person name="Youngblood R."/>
            <person name="Simpson S."/>
            <person name="Babiker E."/>
            <person name="Staton M."/>
        </authorList>
    </citation>
    <scope>NUCLEOTIDE SEQUENCE [LARGE SCALE GENOMIC DNA]</scope>
    <source>
        <tissue evidence="8">Leaf</tissue>
    </source>
</reference>
<evidence type="ECO:0000256" key="2">
    <source>
        <dbReference type="ARBA" id="ARBA00007448"/>
    </source>
</evidence>
<comment type="similarity">
    <text evidence="2">Belongs to the AAA ATPase family. BCS1 subfamily.</text>
</comment>
<evidence type="ECO:0000313" key="9">
    <source>
        <dbReference type="Proteomes" id="UP001168098"/>
    </source>
</evidence>
<dbReference type="EMBL" id="JARBHA010000001">
    <property type="protein sequence ID" value="KAJ9709784.1"/>
    <property type="molecule type" value="Genomic_DNA"/>
</dbReference>
<dbReference type="Proteomes" id="UP001168098">
    <property type="component" value="Unassembled WGS sequence"/>
</dbReference>
<dbReference type="Pfam" id="PF00004">
    <property type="entry name" value="AAA"/>
    <property type="match status" value="1"/>
</dbReference>
<feature type="domain" description="AAA+ ATPase" evidence="7">
    <location>
        <begin position="237"/>
        <end position="371"/>
    </location>
</feature>
<dbReference type="InterPro" id="IPR025753">
    <property type="entry name" value="AAA_N_dom"/>
</dbReference>
<accession>A0AA39ARC2</accession>
<dbReference type="CDD" id="cd19510">
    <property type="entry name" value="RecA-like_BCS1"/>
    <property type="match status" value="1"/>
</dbReference>
<dbReference type="GO" id="GO:0016887">
    <property type="term" value="F:ATP hydrolysis activity"/>
    <property type="evidence" value="ECO:0007669"/>
    <property type="project" value="InterPro"/>
</dbReference>
<dbReference type="AlphaFoldDB" id="A0AA39ARC2"/>
<keyword evidence="4" id="KW-0460">Magnesium</keyword>
<dbReference type="Pfam" id="PF14363">
    <property type="entry name" value="AAA_assoc"/>
    <property type="match status" value="1"/>
</dbReference>
<comment type="catalytic activity">
    <reaction evidence="5">
        <text>ATP + H2O = ADP + phosphate + H(+)</text>
        <dbReference type="Rhea" id="RHEA:13065"/>
        <dbReference type="ChEBI" id="CHEBI:15377"/>
        <dbReference type="ChEBI" id="CHEBI:15378"/>
        <dbReference type="ChEBI" id="CHEBI:30616"/>
        <dbReference type="ChEBI" id="CHEBI:43474"/>
        <dbReference type="ChEBI" id="CHEBI:456216"/>
    </reaction>
</comment>
<dbReference type="PROSITE" id="PS00674">
    <property type="entry name" value="AAA"/>
    <property type="match status" value="1"/>
</dbReference>
<keyword evidence="6" id="KW-0547">Nucleotide-binding</keyword>
<dbReference type="GO" id="GO:0006950">
    <property type="term" value="P:response to stress"/>
    <property type="evidence" value="ECO:0007669"/>
    <property type="project" value="UniProtKB-ARBA"/>
</dbReference>
<organism evidence="8 9">
    <name type="scientific">Vitis rotundifolia</name>
    <name type="common">Muscadine grape</name>
    <dbReference type="NCBI Taxonomy" id="103349"/>
    <lineage>
        <taxon>Eukaryota</taxon>
        <taxon>Viridiplantae</taxon>
        <taxon>Streptophyta</taxon>
        <taxon>Embryophyta</taxon>
        <taxon>Tracheophyta</taxon>
        <taxon>Spermatophyta</taxon>
        <taxon>Magnoliopsida</taxon>
        <taxon>eudicotyledons</taxon>
        <taxon>Gunneridae</taxon>
        <taxon>Pentapetalae</taxon>
        <taxon>rosids</taxon>
        <taxon>Vitales</taxon>
        <taxon>Vitaceae</taxon>
        <taxon>Viteae</taxon>
        <taxon>Vitis</taxon>
    </lineage>
</organism>
<dbReference type="InterPro" id="IPR003959">
    <property type="entry name" value="ATPase_AAA_core"/>
</dbReference>
<evidence type="ECO:0000259" key="7">
    <source>
        <dbReference type="SMART" id="SM00382"/>
    </source>
</evidence>
<evidence type="ECO:0000313" key="8">
    <source>
        <dbReference type="EMBL" id="KAJ9709784.1"/>
    </source>
</evidence>
<dbReference type="SUPFAM" id="SSF52540">
    <property type="entry name" value="P-loop containing nucleoside triphosphate hydrolases"/>
    <property type="match status" value="1"/>
</dbReference>
<sequence length="477" mass="54683">MTSMASLLSTYTTFTAAAMLLRTVLNEARSLINQFIPQYVQERIWSKIGRIFGNRHSSSHVTLIMDEYDNYITNQFYEASEIYLRAKVSPSVTKLKVFQAPDDKNLSVTIKNGEKFTEVFQGIQLQWESFCIEKNRNEYYDRGGEIKSIELSFPRKNMDKILSSYLPYVLERSKAIRKENRVLKLHSYNGSWESTNLDHPSTFETLAMDSKLKEDLINDLDRFVKRSQFYRRVGKAWKRGYLLYGPPGTGKSSLIAAMANYLKFDIYDLELTSLHSNYELRRLLVSTKNQSILVIEDIDCSVALQDRRSGGCGQGNSQLTLSGFLNFIDGLWSSCGNERIIVFTTNHKDKLDPALLRPGRMDVHIHMSYCNPCGFKTLASNYLDVSNHKLFPEIEKLLMEVEVTPAEIAEEFMKSEDADVALEGLVEFLRRVKMVRNGSDGREGKEVYEHGKESPEIVESEKKISPEIVTRNVLNLQ</sequence>
<dbReference type="SMART" id="SM00382">
    <property type="entry name" value="AAA"/>
    <property type="match status" value="1"/>
</dbReference>
<keyword evidence="3" id="KW-0378">Hydrolase</keyword>
<evidence type="ECO:0000256" key="4">
    <source>
        <dbReference type="ARBA" id="ARBA00022842"/>
    </source>
</evidence>
<evidence type="ECO:0000256" key="6">
    <source>
        <dbReference type="RuleBase" id="RU003651"/>
    </source>
</evidence>
<evidence type="ECO:0000256" key="3">
    <source>
        <dbReference type="ARBA" id="ARBA00022801"/>
    </source>
</evidence>
<dbReference type="Gene3D" id="6.10.280.40">
    <property type="match status" value="1"/>
</dbReference>
<comment type="caution">
    <text evidence="8">The sequence shown here is derived from an EMBL/GenBank/DDBJ whole genome shotgun (WGS) entry which is preliminary data.</text>
</comment>
<comment type="cofactor">
    <cofactor evidence="1">
        <name>Mg(2+)</name>
        <dbReference type="ChEBI" id="CHEBI:18420"/>
    </cofactor>
</comment>
<dbReference type="InterPro" id="IPR058017">
    <property type="entry name" value="At3g28540-like_C"/>
</dbReference>
<dbReference type="Gene3D" id="3.40.50.300">
    <property type="entry name" value="P-loop containing nucleotide triphosphate hydrolases"/>
    <property type="match status" value="1"/>
</dbReference>
<gene>
    <name evidence="8" type="ORF">PVL29_001310</name>
</gene>
<protein>
    <recommendedName>
        <fullName evidence="7">AAA+ ATPase domain-containing protein</fullName>
    </recommendedName>
</protein>
<dbReference type="InterPro" id="IPR003593">
    <property type="entry name" value="AAA+_ATPase"/>
</dbReference>
<dbReference type="GO" id="GO:0005524">
    <property type="term" value="F:ATP binding"/>
    <property type="evidence" value="ECO:0007669"/>
    <property type="project" value="UniProtKB-KW"/>
</dbReference>
<dbReference type="InterPro" id="IPR027417">
    <property type="entry name" value="P-loop_NTPase"/>
</dbReference>
<dbReference type="Pfam" id="PF25568">
    <property type="entry name" value="AAA_lid_At3g28540"/>
    <property type="match status" value="1"/>
</dbReference>
<evidence type="ECO:0000256" key="5">
    <source>
        <dbReference type="ARBA" id="ARBA00049360"/>
    </source>
</evidence>
<dbReference type="PANTHER" id="PTHR23070">
    <property type="entry name" value="BCS1 AAA-TYPE ATPASE"/>
    <property type="match status" value="1"/>
</dbReference>
<dbReference type="InterPro" id="IPR050747">
    <property type="entry name" value="Mitochondrial_chaperone_BCS1"/>
</dbReference>
<evidence type="ECO:0000256" key="1">
    <source>
        <dbReference type="ARBA" id="ARBA00001946"/>
    </source>
</evidence>
<dbReference type="InterPro" id="IPR003960">
    <property type="entry name" value="ATPase_AAA_CS"/>
</dbReference>
<proteinExistence type="inferred from homology"/>
<keyword evidence="6" id="KW-0067">ATP-binding</keyword>